<proteinExistence type="predicted"/>
<feature type="signal peptide" evidence="3">
    <location>
        <begin position="1"/>
        <end position="21"/>
    </location>
</feature>
<dbReference type="PROSITE" id="PS51257">
    <property type="entry name" value="PROKAR_LIPOPROTEIN"/>
    <property type="match status" value="1"/>
</dbReference>
<dbReference type="PROSITE" id="PS50041">
    <property type="entry name" value="C_TYPE_LECTIN_2"/>
    <property type="match status" value="1"/>
</dbReference>
<reference evidence="5 6" key="1">
    <citation type="submission" date="2024-01" db="EMBL/GenBank/DDBJ databases">
        <authorList>
            <person name="Alioto T."/>
            <person name="Alioto T."/>
            <person name="Gomez Garrido J."/>
        </authorList>
    </citation>
    <scope>NUCLEOTIDE SEQUENCE [LARGE SCALE GENOMIC DNA]</scope>
</reference>
<dbReference type="AlphaFoldDB" id="A0AAV1P1Y9"/>
<dbReference type="GO" id="GO:0030282">
    <property type="term" value="P:bone mineralization"/>
    <property type="evidence" value="ECO:0007669"/>
    <property type="project" value="TreeGrafter"/>
</dbReference>
<dbReference type="Pfam" id="PF00059">
    <property type="entry name" value="Lectin_C"/>
    <property type="match status" value="1"/>
</dbReference>
<feature type="domain" description="C-type lectin" evidence="4">
    <location>
        <begin position="72"/>
        <end position="195"/>
    </location>
</feature>
<dbReference type="EMBL" id="CAWUFR010000087">
    <property type="protein sequence ID" value="CAK6965841.1"/>
    <property type="molecule type" value="Genomic_DNA"/>
</dbReference>
<accession>A0AAV1P1Y9</accession>
<evidence type="ECO:0000259" key="4">
    <source>
        <dbReference type="PROSITE" id="PS50041"/>
    </source>
</evidence>
<comment type="caution">
    <text evidence="5">The sequence shown here is derived from an EMBL/GenBank/DDBJ whole genome shotgun (WGS) entry which is preliminary data.</text>
</comment>
<dbReference type="InterPro" id="IPR018378">
    <property type="entry name" value="C-type_lectin_CS"/>
</dbReference>
<dbReference type="InterPro" id="IPR051663">
    <property type="entry name" value="CLec_Tetranectin-domain"/>
</dbReference>
<dbReference type="GO" id="GO:0005615">
    <property type="term" value="C:extracellular space"/>
    <property type="evidence" value="ECO:0007669"/>
    <property type="project" value="TreeGrafter"/>
</dbReference>
<dbReference type="InterPro" id="IPR016186">
    <property type="entry name" value="C-type_lectin-like/link_sf"/>
</dbReference>
<dbReference type="PANTHER" id="PTHR22799:SF3">
    <property type="entry name" value="TETRANECTIN"/>
    <property type="match status" value="1"/>
</dbReference>
<dbReference type="SUPFAM" id="SSF57944">
    <property type="entry name" value="Triple coiled coil domain of C-type lectins"/>
    <property type="match status" value="1"/>
</dbReference>
<keyword evidence="1" id="KW-0430">Lectin</keyword>
<gene>
    <name evidence="5" type="ORF">FSCOSCO3_A014956</name>
</gene>
<organism evidence="5 6">
    <name type="scientific">Scomber scombrus</name>
    <name type="common">Atlantic mackerel</name>
    <name type="synonym">Scomber vernalis</name>
    <dbReference type="NCBI Taxonomy" id="13677"/>
    <lineage>
        <taxon>Eukaryota</taxon>
        <taxon>Metazoa</taxon>
        <taxon>Chordata</taxon>
        <taxon>Craniata</taxon>
        <taxon>Vertebrata</taxon>
        <taxon>Euteleostomi</taxon>
        <taxon>Actinopterygii</taxon>
        <taxon>Neopterygii</taxon>
        <taxon>Teleostei</taxon>
        <taxon>Neoteleostei</taxon>
        <taxon>Acanthomorphata</taxon>
        <taxon>Pelagiaria</taxon>
        <taxon>Scombriformes</taxon>
        <taxon>Scombridae</taxon>
        <taxon>Scomber</taxon>
    </lineage>
</organism>
<dbReference type="InterPro" id="IPR001304">
    <property type="entry name" value="C-type_lectin-like"/>
</dbReference>
<evidence type="ECO:0000256" key="3">
    <source>
        <dbReference type="SAM" id="SignalP"/>
    </source>
</evidence>
<evidence type="ECO:0000313" key="5">
    <source>
        <dbReference type="EMBL" id="CAK6965841.1"/>
    </source>
</evidence>
<feature type="chain" id="PRO_5043471919" evidence="3">
    <location>
        <begin position="22"/>
        <end position="222"/>
    </location>
</feature>
<protein>
    <submittedName>
        <fullName evidence="5">Tetranectin-like</fullName>
    </submittedName>
</protein>
<keyword evidence="3" id="KW-0732">Signal</keyword>
<evidence type="ECO:0000256" key="1">
    <source>
        <dbReference type="ARBA" id="ARBA00022734"/>
    </source>
</evidence>
<evidence type="ECO:0000256" key="2">
    <source>
        <dbReference type="ARBA" id="ARBA00023157"/>
    </source>
</evidence>
<keyword evidence="6" id="KW-1185">Reference proteome</keyword>
<dbReference type="SMART" id="SM00034">
    <property type="entry name" value="CLECT"/>
    <property type="match status" value="1"/>
</dbReference>
<dbReference type="SUPFAM" id="SSF56436">
    <property type="entry name" value="C-type lectin-like"/>
    <property type="match status" value="1"/>
</dbReference>
<dbReference type="InterPro" id="IPR016187">
    <property type="entry name" value="CTDL_fold"/>
</dbReference>
<dbReference type="GO" id="GO:0030246">
    <property type="term" value="F:carbohydrate binding"/>
    <property type="evidence" value="ECO:0007669"/>
    <property type="project" value="UniProtKB-KW"/>
</dbReference>
<dbReference type="Gene3D" id="3.10.100.10">
    <property type="entry name" value="Mannose-Binding Protein A, subunit A"/>
    <property type="match status" value="1"/>
</dbReference>
<dbReference type="FunFam" id="3.10.100.10:FF:000010">
    <property type="entry name" value="C-type lectin domain family 3 member A"/>
    <property type="match status" value="1"/>
</dbReference>
<dbReference type="PROSITE" id="PS00615">
    <property type="entry name" value="C_TYPE_LECTIN_1"/>
    <property type="match status" value="1"/>
</dbReference>
<dbReference type="Proteomes" id="UP001314229">
    <property type="component" value="Unassembled WGS sequence"/>
</dbReference>
<evidence type="ECO:0000313" key="6">
    <source>
        <dbReference type="Proteomes" id="UP001314229"/>
    </source>
</evidence>
<name>A0AAV1P1Y9_SCOSC</name>
<keyword evidence="2" id="KW-1015">Disulfide bond</keyword>
<sequence length="222" mass="24448">MECKGVCVLLGVLLLVSCSLQQTAPKKKLVKKDTTKDAIEVLQKQVNDIVMELNLLKEHQALQTVCLKGAKIHGKCFLVDPLRKRYHTASEDCNSMGGVLGTPMSSDENDQLREYISQSIGPSEQVWLGVNDMTTEGKWVDQTGGSITYKNWDTTNSRSPQPDGGKSQNCAILSVASRGKWFDENCREEKPSVCQYNIEFLSQWFSAGSALGPVSDLKVTAS</sequence>
<dbReference type="CDD" id="cd03596">
    <property type="entry name" value="CLECT_tetranectin_like"/>
    <property type="match status" value="1"/>
</dbReference>
<dbReference type="PANTHER" id="PTHR22799">
    <property type="entry name" value="TETRANECTIN-RELATED"/>
    <property type="match status" value="1"/>
</dbReference>